<proteinExistence type="predicted"/>
<organism evidence="1">
    <name type="scientific">marine sediment metagenome</name>
    <dbReference type="NCBI Taxonomy" id="412755"/>
    <lineage>
        <taxon>unclassified sequences</taxon>
        <taxon>metagenomes</taxon>
        <taxon>ecological metagenomes</taxon>
    </lineage>
</organism>
<protein>
    <submittedName>
        <fullName evidence="1">Uncharacterized protein</fullName>
    </submittedName>
</protein>
<comment type="caution">
    <text evidence="1">The sequence shown here is derived from an EMBL/GenBank/DDBJ whole genome shotgun (WGS) entry which is preliminary data.</text>
</comment>
<dbReference type="EMBL" id="BARS01022878">
    <property type="protein sequence ID" value="GAG05056.1"/>
    <property type="molecule type" value="Genomic_DNA"/>
</dbReference>
<dbReference type="AlphaFoldDB" id="X0VX24"/>
<gene>
    <name evidence="1" type="ORF">S01H1_36508</name>
</gene>
<name>X0VX24_9ZZZZ</name>
<sequence length="68" mass="7298">MIVTEDGEYAMLRARIIGVEGRLRALRARWGVAGGGLVGEELVAIGRELDGINRDIDVYAREGGNEAA</sequence>
<reference evidence="1" key="1">
    <citation type="journal article" date="2014" name="Front. Microbiol.">
        <title>High frequency of phylogenetically diverse reductive dehalogenase-homologous genes in deep subseafloor sedimentary metagenomes.</title>
        <authorList>
            <person name="Kawai M."/>
            <person name="Futagami T."/>
            <person name="Toyoda A."/>
            <person name="Takaki Y."/>
            <person name="Nishi S."/>
            <person name="Hori S."/>
            <person name="Arai W."/>
            <person name="Tsubouchi T."/>
            <person name="Morono Y."/>
            <person name="Uchiyama I."/>
            <person name="Ito T."/>
            <person name="Fujiyama A."/>
            <person name="Inagaki F."/>
            <person name="Takami H."/>
        </authorList>
    </citation>
    <scope>NUCLEOTIDE SEQUENCE</scope>
    <source>
        <strain evidence="1">Expedition CK06-06</strain>
    </source>
</reference>
<evidence type="ECO:0000313" key="1">
    <source>
        <dbReference type="EMBL" id="GAG05056.1"/>
    </source>
</evidence>
<accession>X0VX24</accession>